<protein>
    <submittedName>
        <fullName evidence="1">Uncharacterized protein</fullName>
    </submittedName>
</protein>
<organism evidence="1">
    <name type="scientific">bioreactor metagenome</name>
    <dbReference type="NCBI Taxonomy" id="1076179"/>
    <lineage>
        <taxon>unclassified sequences</taxon>
        <taxon>metagenomes</taxon>
        <taxon>ecological metagenomes</taxon>
    </lineage>
</organism>
<reference evidence="1" key="1">
    <citation type="submission" date="2019-08" db="EMBL/GenBank/DDBJ databases">
        <authorList>
            <person name="Kucharzyk K."/>
            <person name="Murdoch R.W."/>
            <person name="Higgins S."/>
            <person name="Loffler F."/>
        </authorList>
    </citation>
    <scope>NUCLEOTIDE SEQUENCE</scope>
</reference>
<dbReference type="AlphaFoldDB" id="A0A644XC11"/>
<evidence type="ECO:0000313" key="1">
    <source>
        <dbReference type="EMBL" id="MPM13447.1"/>
    </source>
</evidence>
<accession>A0A644XC11</accession>
<dbReference type="EMBL" id="VSSQ01002120">
    <property type="protein sequence ID" value="MPM13447.1"/>
    <property type="molecule type" value="Genomic_DNA"/>
</dbReference>
<name>A0A644XC11_9ZZZZ</name>
<proteinExistence type="predicted"/>
<comment type="caution">
    <text evidence="1">The sequence shown here is derived from an EMBL/GenBank/DDBJ whole genome shotgun (WGS) entry which is preliminary data.</text>
</comment>
<gene>
    <name evidence="1" type="ORF">SDC9_59804</name>
</gene>
<sequence>MQRIASFNRRVYSFAVCRTQQAVSGKSFDKIIKLVPVLLIESRPYLRVFRDYGRNNFIHLRVVVVQVHVLESA</sequence>